<proteinExistence type="predicted"/>
<dbReference type="AlphaFoldDB" id="A0A8S3PX04"/>
<evidence type="ECO:0000313" key="1">
    <source>
        <dbReference type="EMBL" id="CAG2188255.1"/>
    </source>
</evidence>
<dbReference type="EMBL" id="CAJPWZ010000207">
    <property type="protein sequence ID" value="CAG2188255.1"/>
    <property type="molecule type" value="Genomic_DNA"/>
</dbReference>
<evidence type="ECO:0000313" key="2">
    <source>
        <dbReference type="Proteomes" id="UP000683360"/>
    </source>
</evidence>
<gene>
    <name evidence="1" type="ORF">MEDL_3686</name>
</gene>
<accession>A0A8S3PX04</accession>
<reference evidence="1" key="1">
    <citation type="submission" date="2021-03" db="EMBL/GenBank/DDBJ databases">
        <authorList>
            <person name="Bekaert M."/>
        </authorList>
    </citation>
    <scope>NUCLEOTIDE SEQUENCE</scope>
</reference>
<sequence>MWIKRLSIKLNLEAQSPIELDEDLEVQSQIESDVDLEAQSQIESDEDLEAQSQIESDMDLEAQLGYAVFLLELLLKKNSDRQMHISYDIACLLKKHLEFQFSTAMDTAFHVKSELLDEKALDVKRRLEKTLSAFERKHKTSRLPSNAANYLKSIRLVKLKQKKLQLVTVKKHVAERHYLLKLLHKYCNNSDSIFSPNISPVESFSGCEVEVQPESCLLVNNDTSDTITCTPATAISLPRYTSTPYSKKNQ</sequence>
<organism evidence="1 2">
    <name type="scientific">Mytilus edulis</name>
    <name type="common">Blue mussel</name>
    <dbReference type="NCBI Taxonomy" id="6550"/>
    <lineage>
        <taxon>Eukaryota</taxon>
        <taxon>Metazoa</taxon>
        <taxon>Spiralia</taxon>
        <taxon>Lophotrochozoa</taxon>
        <taxon>Mollusca</taxon>
        <taxon>Bivalvia</taxon>
        <taxon>Autobranchia</taxon>
        <taxon>Pteriomorphia</taxon>
        <taxon>Mytilida</taxon>
        <taxon>Mytiloidea</taxon>
        <taxon>Mytilidae</taxon>
        <taxon>Mytilinae</taxon>
        <taxon>Mytilus</taxon>
    </lineage>
</organism>
<dbReference type="OrthoDB" id="8947651at2759"/>
<comment type="caution">
    <text evidence="1">The sequence shown here is derived from an EMBL/GenBank/DDBJ whole genome shotgun (WGS) entry which is preliminary data.</text>
</comment>
<name>A0A8S3PX04_MYTED</name>
<keyword evidence="2" id="KW-1185">Reference proteome</keyword>
<dbReference type="Proteomes" id="UP000683360">
    <property type="component" value="Unassembled WGS sequence"/>
</dbReference>
<protein>
    <submittedName>
        <fullName evidence="1">Uncharacterized protein</fullName>
    </submittedName>
</protein>